<accession>A0A251SHW2</accession>
<name>A0A251SHW2_HELAN</name>
<evidence type="ECO:0000313" key="1">
    <source>
        <dbReference type="EMBL" id="OTF97050.1"/>
    </source>
</evidence>
<dbReference type="Gene3D" id="3.40.395.10">
    <property type="entry name" value="Adenoviral Proteinase, Chain A"/>
    <property type="match status" value="1"/>
</dbReference>
<gene>
    <name evidence="1" type="ORF">HannXRQ_Chr14g0430291</name>
</gene>
<proteinExistence type="predicted"/>
<dbReference type="OMA" id="NICHCGI"/>
<keyword evidence="2" id="KW-1185">Reference proteome</keyword>
<evidence type="ECO:0000313" key="2">
    <source>
        <dbReference type="Proteomes" id="UP000215914"/>
    </source>
</evidence>
<dbReference type="SUPFAM" id="SSF54001">
    <property type="entry name" value="Cysteine proteinases"/>
    <property type="match status" value="1"/>
</dbReference>
<sequence length="176" mass="20525">MDLTSYDIIILPMFKHHHFYLVCFDMNCPAIEVIDNMHKENYWVLLKDNPKFLSKGTQCKVAHIFYLLERSETPKGPIYTTCSPETKSDWLGNKGKFHRLWNICHCGIFAMRHMEAYAASNKPLNCGFNKKESEQQEQIKNLRMKYAAKILLSDANLLKRKVIEDARKVANKKKVA</sequence>
<evidence type="ECO:0008006" key="3">
    <source>
        <dbReference type="Google" id="ProtNLM"/>
    </source>
</evidence>
<dbReference type="InParanoid" id="A0A251SHW2"/>
<dbReference type="Proteomes" id="UP000215914">
    <property type="component" value="Chromosome 14"/>
</dbReference>
<reference evidence="2" key="1">
    <citation type="journal article" date="2017" name="Nature">
        <title>The sunflower genome provides insights into oil metabolism, flowering and Asterid evolution.</title>
        <authorList>
            <person name="Badouin H."/>
            <person name="Gouzy J."/>
            <person name="Grassa C.J."/>
            <person name="Murat F."/>
            <person name="Staton S.E."/>
            <person name="Cottret L."/>
            <person name="Lelandais-Briere C."/>
            <person name="Owens G.L."/>
            <person name="Carrere S."/>
            <person name="Mayjonade B."/>
            <person name="Legrand L."/>
            <person name="Gill N."/>
            <person name="Kane N.C."/>
            <person name="Bowers J.E."/>
            <person name="Hubner S."/>
            <person name="Bellec A."/>
            <person name="Berard A."/>
            <person name="Berges H."/>
            <person name="Blanchet N."/>
            <person name="Boniface M.C."/>
            <person name="Brunel D."/>
            <person name="Catrice O."/>
            <person name="Chaidir N."/>
            <person name="Claudel C."/>
            <person name="Donnadieu C."/>
            <person name="Faraut T."/>
            <person name="Fievet G."/>
            <person name="Helmstetter N."/>
            <person name="King M."/>
            <person name="Knapp S.J."/>
            <person name="Lai Z."/>
            <person name="Le Paslier M.C."/>
            <person name="Lippi Y."/>
            <person name="Lorenzon L."/>
            <person name="Mandel J.R."/>
            <person name="Marage G."/>
            <person name="Marchand G."/>
            <person name="Marquand E."/>
            <person name="Bret-Mestries E."/>
            <person name="Morien E."/>
            <person name="Nambeesan S."/>
            <person name="Nguyen T."/>
            <person name="Pegot-Espagnet P."/>
            <person name="Pouilly N."/>
            <person name="Raftis F."/>
            <person name="Sallet E."/>
            <person name="Schiex T."/>
            <person name="Thomas J."/>
            <person name="Vandecasteele C."/>
            <person name="Vares D."/>
            <person name="Vear F."/>
            <person name="Vautrin S."/>
            <person name="Crespi M."/>
            <person name="Mangin B."/>
            <person name="Burke J.M."/>
            <person name="Salse J."/>
            <person name="Munos S."/>
            <person name="Vincourt P."/>
            <person name="Rieseberg L.H."/>
            <person name="Langlade N.B."/>
        </authorList>
    </citation>
    <scope>NUCLEOTIDE SEQUENCE [LARGE SCALE GENOMIC DNA]</scope>
    <source>
        <strain evidence="2">cv. SF193</strain>
    </source>
</reference>
<protein>
    <recommendedName>
        <fullName evidence="3">Ulp1 protease family, C-terminal catalytic domain-containing protein</fullName>
    </recommendedName>
</protein>
<dbReference type="AlphaFoldDB" id="A0A251SHW2"/>
<dbReference type="InterPro" id="IPR038765">
    <property type="entry name" value="Papain-like_cys_pep_sf"/>
</dbReference>
<dbReference type="EMBL" id="CM007903">
    <property type="protein sequence ID" value="OTF97050.1"/>
    <property type="molecule type" value="Genomic_DNA"/>
</dbReference>
<organism evidence="1 2">
    <name type="scientific">Helianthus annuus</name>
    <name type="common">Common sunflower</name>
    <dbReference type="NCBI Taxonomy" id="4232"/>
    <lineage>
        <taxon>Eukaryota</taxon>
        <taxon>Viridiplantae</taxon>
        <taxon>Streptophyta</taxon>
        <taxon>Embryophyta</taxon>
        <taxon>Tracheophyta</taxon>
        <taxon>Spermatophyta</taxon>
        <taxon>Magnoliopsida</taxon>
        <taxon>eudicotyledons</taxon>
        <taxon>Gunneridae</taxon>
        <taxon>Pentapetalae</taxon>
        <taxon>asterids</taxon>
        <taxon>campanulids</taxon>
        <taxon>Asterales</taxon>
        <taxon>Asteraceae</taxon>
        <taxon>Asteroideae</taxon>
        <taxon>Heliantheae alliance</taxon>
        <taxon>Heliantheae</taxon>
        <taxon>Helianthus</taxon>
    </lineage>
</organism>